<gene>
    <name evidence="4" type="primary">PKNOX1</name>
</gene>
<feature type="region of interest" description="Disordered" evidence="2">
    <location>
        <begin position="1"/>
        <end position="49"/>
    </location>
</feature>
<proteinExistence type="predicted"/>
<keyword evidence="5" id="KW-1185">Reference proteome</keyword>
<sequence>MMATQTLSIDSYQDGQQMQVVTELKTEQDPNCSEPDAEGVSPPPVESQTPMDVDKQAIYRHPLFPLLALLFEKCEQSTQGSEGTTSASFDVDIENFVRKQEKEGKPFFCEDPETDNLMVKAIQVLRIHLLELEKVNELCKDFCSRYIACLKTKMNSETLLSGEPGSPYSPVQSQQIQSAITGTISPQGIVVPASALQQGNVAMATVAGWSRSLDLVIRPPWPPKVLRL</sequence>
<dbReference type="AlphaFoldDB" id="A0A2K6SB95"/>
<protein>
    <submittedName>
        <fullName evidence="4">PBX/knotted 1 homeobox 1</fullName>
    </submittedName>
</protein>
<name>A0A2K6SB95_SAIBB</name>
<accession>A0A2K6SB95</accession>
<evidence type="ECO:0000256" key="2">
    <source>
        <dbReference type="SAM" id="MobiDB-lite"/>
    </source>
</evidence>
<dbReference type="InterPro" id="IPR032453">
    <property type="entry name" value="PKNOX/Meis_N"/>
</dbReference>
<evidence type="ECO:0000313" key="5">
    <source>
        <dbReference type="Proteomes" id="UP000233220"/>
    </source>
</evidence>
<keyword evidence="1" id="KW-0539">Nucleus</keyword>
<reference evidence="4" key="1">
    <citation type="submission" date="2025-08" db="UniProtKB">
        <authorList>
            <consortium name="Ensembl"/>
        </authorList>
    </citation>
    <scope>IDENTIFICATION</scope>
</reference>
<dbReference type="Proteomes" id="UP000233220">
    <property type="component" value="Unplaced"/>
</dbReference>
<feature type="compositionally biased region" description="Polar residues" evidence="2">
    <location>
        <begin position="1"/>
        <end position="20"/>
    </location>
</feature>
<evidence type="ECO:0000313" key="4">
    <source>
        <dbReference type="Ensembl" id="ENSSBOP00000004662.1"/>
    </source>
</evidence>
<dbReference type="GeneTree" id="ENSGT00940000159505"/>
<feature type="domain" description="MEIS N-terminal" evidence="3">
    <location>
        <begin position="51"/>
        <end position="157"/>
    </location>
</feature>
<evidence type="ECO:0000256" key="1">
    <source>
        <dbReference type="ARBA" id="ARBA00023242"/>
    </source>
</evidence>
<organism evidence="4 5">
    <name type="scientific">Saimiri boliviensis boliviensis</name>
    <name type="common">Bolivian squirrel monkey</name>
    <dbReference type="NCBI Taxonomy" id="39432"/>
    <lineage>
        <taxon>Eukaryota</taxon>
        <taxon>Metazoa</taxon>
        <taxon>Chordata</taxon>
        <taxon>Craniata</taxon>
        <taxon>Vertebrata</taxon>
        <taxon>Euteleostomi</taxon>
        <taxon>Mammalia</taxon>
        <taxon>Eutheria</taxon>
        <taxon>Euarchontoglires</taxon>
        <taxon>Primates</taxon>
        <taxon>Haplorrhini</taxon>
        <taxon>Platyrrhini</taxon>
        <taxon>Cebidae</taxon>
        <taxon>Saimiriinae</taxon>
        <taxon>Saimiri</taxon>
    </lineage>
</organism>
<reference evidence="4" key="2">
    <citation type="submission" date="2025-09" db="UniProtKB">
        <authorList>
            <consortium name="Ensembl"/>
        </authorList>
    </citation>
    <scope>IDENTIFICATION</scope>
</reference>
<dbReference type="Pfam" id="PF16493">
    <property type="entry name" value="Meis_PKNOX_N"/>
    <property type="match status" value="1"/>
</dbReference>
<evidence type="ECO:0000259" key="3">
    <source>
        <dbReference type="Pfam" id="PF16493"/>
    </source>
</evidence>
<dbReference type="Ensembl" id="ENSSBOT00000021120.1">
    <property type="protein sequence ID" value="ENSSBOP00000004662.1"/>
    <property type="gene ID" value="ENSSBOG00000018950.1"/>
</dbReference>